<evidence type="ECO:0000259" key="4">
    <source>
        <dbReference type="PROSITE" id="PS50102"/>
    </source>
</evidence>
<evidence type="ECO:0000256" key="1">
    <source>
        <dbReference type="ARBA" id="ARBA00022884"/>
    </source>
</evidence>
<dbReference type="GO" id="GO:0003729">
    <property type="term" value="F:mRNA binding"/>
    <property type="evidence" value="ECO:0007669"/>
    <property type="project" value="TreeGrafter"/>
</dbReference>
<dbReference type="RefSeq" id="XP_033589399.1">
    <property type="nucleotide sequence ID" value="XM_033736093.1"/>
</dbReference>
<evidence type="ECO:0000313" key="5">
    <source>
        <dbReference type="EMBL" id="KAF2482829.1"/>
    </source>
</evidence>
<feature type="region of interest" description="Disordered" evidence="3">
    <location>
        <begin position="1"/>
        <end position="78"/>
    </location>
</feature>
<evidence type="ECO:0000256" key="3">
    <source>
        <dbReference type="SAM" id="MobiDB-lite"/>
    </source>
</evidence>
<proteinExistence type="predicted"/>
<name>A0A6A6PRV2_9PEZI</name>
<dbReference type="Proteomes" id="UP000799767">
    <property type="component" value="Unassembled WGS sequence"/>
</dbReference>
<dbReference type="InterPro" id="IPR000504">
    <property type="entry name" value="RRM_dom"/>
</dbReference>
<dbReference type="InterPro" id="IPR025715">
    <property type="entry name" value="FoP_C"/>
</dbReference>
<sequence>MDRALDDIIGARPPPRAPRREEYPRDGVRKALPSLQNRRDERANIDSDWVHDRYDEERDDRVSGRRPGYDDFDRSARPARLEENGTKLKVDNIHYELTEADLHELFQRIGPVQSIKLLYDRMDRSEGTAFVTYNDPRDARDAITEFNGCNANGQPIRIAMMPTAPAGAARGTLFDRVERPARSLFDRIQDGPDTRRRRGERGSASPRRGAAPDHIDRYVPGGARRSRSPVQRRGTPREGGRRPGQRREEGGGGRGGRRGRTDGDGRPLVGGRPRKTAEELDAEMADYWGKPGEEPTKANGAAVNGKAAAATPADDDIDMIE</sequence>
<accession>A0A6A6PRV2</accession>
<feature type="compositionally biased region" description="Basic and acidic residues" evidence="3">
    <location>
        <begin position="235"/>
        <end position="251"/>
    </location>
</feature>
<dbReference type="SMART" id="SM01218">
    <property type="entry name" value="FoP_duplication"/>
    <property type="match status" value="1"/>
</dbReference>
<dbReference type="AlphaFoldDB" id="A0A6A6PRV2"/>
<organism evidence="5 6">
    <name type="scientific">Neohortaea acidophila</name>
    <dbReference type="NCBI Taxonomy" id="245834"/>
    <lineage>
        <taxon>Eukaryota</taxon>
        <taxon>Fungi</taxon>
        <taxon>Dikarya</taxon>
        <taxon>Ascomycota</taxon>
        <taxon>Pezizomycotina</taxon>
        <taxon>Dothideomycetes</taxon>
        <taxon>Dothideomycetidae</taxon>
        <taxon>Mycosphaerellales</taxon>
        <taxon>Teratosphaeriaceae</taxon>
        <taxon>Neohortaea</taxon>
    </lineage>
</organism>
<feature type="compositionally biased region" description="Low complexity" evidence="3">
    <location>
        <begin position="297"/>
        <end position="312"/>
    </location>
</feature>
<dbReference type="Pfam" id="PF00076">
    <property type="entry name" value="RRM_1"/>
    <property type="match status" value="1"/>
</dbReference>
<keyword evidence="6" id="KW-1185">Reference proteome</keyword>
<protein>
    <recommendedName>
        <fullName evidence="4">RRM domain-containing protein</fullName>
    </recommendedName>
</protein>
<feature type="compositionally biased region" description="Basic and acidic residues" evidence="3">
    <location>
        <begin position="37"/>
        <end position="78"/>
    </location>
</feature>
<feature type="region of interest" description="Disordered" evidence="3">
    <location>
        <begin position="180"/>
        <end position="321"/>
    </location>
</feature>
<feature type="domain" description="RRM" evidence="4">
    <location>
        <begin position="86"/>
        <end position="163"/>
    </location>
</feature>
<feature type="compositionally biased region" description="Basic and acidic residues" evidence="3">
    <location>
        <begin position="180"/>
        <end position="194"/>
    </location>
</feature>
<dbReference type="InterPro" id="IPR051229">
    <property type="entry name" value="ALYREF_mRNA_export"/>
</dbReference>
<dbReference type="SUPFAM" id="SSF54928">
    <property type="entry name" value="RNA-binding domain, RBD"/>
    <property type="match status" value="1"/>
</dbReference>
<dbReference type="Gene3D" id="3.30.70.330">
    <property type="match status" value="1"/>
</dbReference>
<dbReference type="PANTHER" id="PTHR19965:SF82">
    <property type="entry name" value="THO COMPLEX SUBUNIT 4"/>
    <property type="match status" value="1"/>
</dbReference>
<gene>
    <name evidence="5" type="ORF">BDY17DRAFT_317366</name>
</gene>
<feature type="compositionally biased region" description="Basic and acidic residues" evidence="3">
    <location>
        <begin position="18"/>
        <end position="29"/>
    </location>
</feature>
<dbReference type="OrthoDB" id="5382468at2759"/>
<dbReference type="EMBL" id="MU001636">
    <property type="protein sequence ID" value="KAF2482829.1"/>
    <property type="molecule type" value="Genomic_DNA"/>
</dbReference>
<dbReference type="CDD" id="cd12418">
    <property type="entry name" value="RRM_Aly_REF_like"/>
    <property type="match status" value="1"/>
</dbReference>
<reference evidence="5" key="1">
    <citation type="journal article" date="2020" name="Stud. Mycol.">
        <title>101 Dothideomycetes genomes: a test case for predicting lifestyles and emergence of pathogens.</title>
        <authorList>
            <person name="Haridas S."/>
            <person name="Albert R."/>
            <person name="Binder M."/>
            <person name="Bloem J."/>
            <person name="Labutti K."/>
            <person name="Salamov A."/>
            <person name="Andreopoulos B."/>
            <person name="Baker S."/>
            <person name="Barry K."/>
            <person name="Bills G."/>
            <person name="Bluhm B."/>
            <person name="Cannon C."/>
            <person name="Castanera R."/>
            <person name="Culley D."/>
            <person name="Daum C."/>
            <person name="Ezra D."/>
            <person name="Gonzalez J."/>
            <person name="Henrissat B."/>
            <person name="Kuo A."/>
            <person name="Liang C."/>
            <person name="Lipzen A."/>
            <person name="Lutzoni F."/>
            <person name="Magnuson J."/>
            <person name="Mondo S."/>
            <person name="Nolan M."/>
            <person name="Ohm R."/>
            <person name="Pangilinan J."/>
            <person name="Park H.-J."/>
            <person name="Ramirez L."/>
            <person name="Alfaro M."/>
            <person name="Sun H."/>
            <person name="Tritt A."/>
            <person name="Yoshinaga Y."/>
            <person name="Zwiers L.-H."/>
            <person name="Turgeon B."/>
            <person name="Goodwin S."/>
            <person name="Spatafora J."/>
            <person name="Crous P."/>
            <person name="Grigoriev I."/>
        </authorList>
    </citation>
    <scope>NUCLEOTIDE SEQUENCE</scope>
    <source>
        <strain evidence="5">CBS 113389</strain>
    </source>
</reference>
<dbReference type="PROSITE" id="PS50102">
    <property type="entry name" value="RRM"/>
    <property type="match status" value="1"/>
</dbReference>
<dbReference type="InterPro" id="IPR012677">
    <property type="entry name" value="Nucleotide-bd_a/b_plait_sf"/>
</dbReference>
<dbReference type="GeneID" id="54477095"/>
<dbReference type="InterPro" id="IPR035979">
    <property type="entry name" value="RBD_domain_sf"/>
</dbReference>
<dbReference type="GO" id="GO:0005634">
    <property type="term" value="C:nucleus"/>
    <property type="evidence" value="ECO:0007669"/>
    <property type="project" value="TreeGrafter"/>
</dbReference>
<evidence type="ECO:0000256" key="2">
    <source>
        <dbReference type="PROSITE-ProRule" id="PRU00176"/>
    </source>
</evidence>
<dbReference type="Pfam" id="PF13865">
    <property type="entry name" value="FoP_duplication"/>
    <property type="match status" value="1"/>
</dbReference>
<keyword evidence="1 2" id="KW-0694">RNA-binding</keyword>
<evidence type="ECO:0000313" key="6">
    <source>
        <dbReference type="Proteomes" id="UP000799767"/>
    </source>
</evidence>
<dbReference type="SMART" id="SM00360">
    <property type="entry name" value="RRM"/>
    <property type="match status" value="1"/>
</dbReference>
<dbReference type="PANTHER" id="PTHR19965">
    <property type="entry name" value="RNA AND EXPORT FACTOR BINDING PROTEIN"/>
    <property type="match status" value="1"/>
</dbReference>